<dbReference type="Proteomes" id="UP000683511">
    <property type="component" value="Chromosome"/>
</dbReference>
<dbReference type="InterPro" id="IPR014315">
    <property type="entry name" value="ABC_heterocyst_DevB"/>
</dbReference>
<comment type="subcellular location">
    <subcellularLocation>
        <location evidence="1">Cell envelope</location>
    </subcellularLocation>
</comment>
<evidence type="ECO:0000313" key="4">
    <source>
        <dbReference type="EMBL" id="QXE22772.1"/>
    </source>
</evidence>
<dbReference type="NCBIfam" id="TIGR02971">
    <property type="entry name" value="heterocyst_DevB"/>
    <property type="match status" value="1"/>
</dbReference>
<accession>A0A975T795</accession>
<evidence type="ECO:0000256" key="3">
    <source>
        <dbReference type="SAM" id="Coils"/>
    </source>
</evidence>
<dbReference type="Gene3D" id="2.40.50.100">
    <property type="match status" value="1"/>
</dbReference>
<dbReference type="PRINTS" id="PR01490">
    <property type="entry name" value="RTXTOXIND"/>
</dbReference>
<gene>
    <name evidence="4" type="ORF">B6N60_01458</name>
</gene>
<dbReference type="SUPFAM" id="SSF111369">
    <property type="entry name" value="HlyD-like secretion proteins"/>
    <property type="match status" value="1"/>
</dbReference>
<dbReference type="GO" id="GO:0030313">
    <property type="term" value="C:cell envelope"/>
    <property type="evidence" value="ECO:0007669"/>
    <property type="project" value="UniProtKB-SubCell"/>
</dbReference>
<dbReference type="RefSeq" id="WP_190601699.1">
    <property type="nucleotide sequence ID" value="NZ_CP021056.1"/>
</dbReference>
<dbReference type="Gene3D" id="1.10.287.470">
    <property type="entry name" value="Helix hairpin bin"/>
    <property type="match status" value="1"/>
</dbReference>
<proteinExistence type="predicted"/>
<evidence type="ECO:0000256" key="2">
    <source>
        <dbReference type="ARBA" id="ARBA00023054"/>
    </source>
</evidence>
<keyword evidence="2 3" id="KW-0175">Coiled coil</keyword>
<reference evidence="4" key="1">
    <citation type="submission" date="2017-04" db="EMBL/GenBank/DDBJ databases">
        <title>Genome deletions in a multicellular cyanobacterial endosymbiont for morphological adaptation in marine diatoms.</title>
        <authorList>
            <person name="Wang Y."/>
            <person name="Gao H."/>
            <person name="Li R."/>
            <person name="Xu X."/>
        </authorList>
    </citation>
    <scope>NUCLEOTIDE SEQUENCE</scope>
    <source>
        <strain evidence="4">FACHB 800</strain>
    </source>
</reference>
<dbReference type="EMBL" id="CP021056">
    <property type="protein sequence ID" value="QXE22772.1"/>
    <property type="molecule type" value="Genomic_DNA"/>
</dbReference>
<protein>
    <submittedName>
        <fullName evidence="4">ABC exporter membrane fusion protein, DevB family</fullName>
    </submittedName>
</protein>
<dbReference type="AlphaFoldDB" id="A0A975T795"/>
<keyword evidence="5" id="KW-1185">Reference proteome</keyword>
<evidence type="ECO:0000313" key="5">
    <source>
        <dbReference type="Proteomes" id="UP000683511"/>
    </source>
</evidence>
<organism evidence="4 5">
    <name type="scientific">Richelia sinica FACHB-800</name>
    <dbReference type="NCBI Taxonomy" id="1357546"/>
    <lineage>
        <taxon>Bacteria</taxon>
        <taxon>Bacillati</taxon>
        <taxon>Cyanobacteriota</taxon>
        <taxon>Cyanophyceae</taxon>
        <taxon>Nostocales</taxon>
        <taxon>Nostocaceae</taxon>
        <taxon>Richelia</taxon>
    </lineage>
</organism>
<dbReference type="InterPro" id="IPR050465">
    <property type="entry name" value="UPF0194_transport"/>
</dbReference>
<dbReference type="PANTHER" id="PTHR32347:SF27">
    <property type="entry name" value="RND EFFLUX PUMP MEMBRANE FUSION PROTEIN BARREL-SANDWICH DOMAIN-CONTAINING PROTEIN"/>
    <property type="match status" value="1"/>
</dbReference>
<dbReference type="PANTHER" id="PTHR32347">
    <property type="entry name" value="EFFLUX SYSTEM COMPONENT YKNX-RELATED"/>
    <property type="match status" value="1"/>
</dbReference>
<sequence length="400" mass="43768">MNNQVFFKPTRRQLKWLSIMVLVATISSVTSVVIAAKFFRYSNSQLNSLPTSPIANKNSVSALGRLAPQGEVIHLSAPAFMEGARVEKLLVKLGYQVKAGQVIAILDSRDRLQASVNRSIKQMKVAQAQLVQVKAGAKKGTLQAQFATIQQIQAELSGQMATQTASIDRLKTELQNAQAECRRYQNLYRNGAISAFEHDNRCLGAKTINQQLQAAQFNLHRTRTTLNQQLREAKATFEEIAEVRPTDVAVAQAQLEEAMSNVVQSQANLYLAYVRSPQAGQVLKIHTYPGELVSSRGIVEIGQTQQMYAIAEVYETDINQVDLGQSAVVTAAGFPHKLGGVVDEIGLQIGKKDVLGTDPAADVDARVVEVKIRLNHADSRLVSRLTNLKVNIIINTGNSP</sequence>
<feature type="coiled-coil region" evidence="3">
    <location>
        <begin position="160"/>
        <end position="187"/>
    </location>
</feature>
<dbReference type="Gene3D" id="2.40.30.170">
    <property type="match status" value="1"/>
</dbReference>
<evidence type="ECO:0000256" key="1">
    <source>
        <dbReference type="ARBA" id="ARBA00004196"/>
    </source>
</evidence>
<name>A0A975T795_9NOST</name>
<dbReference type="KEGG" id="rsin:B6N60_01458"/>